<feature type="transmembrane region" description="Helical" evidence="12">
    <location>
        <begin position="286"/>
        <end position="304"/>
    </location>
</feature>
<feature type="transmembrane region" description="Helical" evidence="12">
    <location>
        <begin position="222"/>
        <end position="246"/>
    </location>
</feature>
<comment type="cofactor">
    <cofactor evidence="1 12">
        <name>heme b</name>
        <dbReference type="ChEBI" id="CHEBI:60344"/>
    </cofactor>
</comment>
<feature type="binding site" description="axial binding residue" evidence="12">
    <location>
        <position position="288"/>
    </location>
    <ligand>
        <name>heme</name>
        <dbReference type="ChEBI" id="CHEBI:30413"/>
    </ligand>
    <ligandPart>
        <name>Fe</name>
        <dbReference type="ChEBI" id="CHEBI:18248"/>
    </ligandPart>
</feature>
<dbReference type="PANTHER" id="PTHR23289:SF2">
    <property type="entry name" value="CYTOCHROME C OXIDASE ASSEMBLY PROTEIN COX15 HOMOLOG"/>
    <property type="match status" value="1"/>
</dbReference>
<dbReference type="PANTHER" id="PTHR23289">
    <property type="entry name" value="CYTOCHROME C OXIDASE ASSEMBLY PROTEIN COX15"/>
    <property type="match status" value="1"/>
</dbReference>
<feature type="transmembrane region" description="Helical" evidence="12">
    <location>
        <begin position="343"/>
        <end position="361"/>
    </location>
</feature>
<reference evidence="14" key="1">
    <citation type="journal article" date="2019" name="Int. J. Syst. Evol. Microbiol.">
        <title>The Global Catalogue of Microorganisms (GCM) 10K type strain sequencing project: providing services to taxonomists for standard genome sequencing and annotation.</title>
        <authorList>
            <consortium name="The Broad Institute Genomics Platform"/>
            <consortium name="The Broad Institute Genome Sequencing Center for Infectious Disease"/>
            <person name="Wu L."/>
            <person name="Ma J."/>
        </authorList>
    </citation>
    <scope>NUCLEOTIDE SEQUENCE [LARGE SCALE GENOMIC DNA]</scope>
    <source>
        <strain evidence="14">KCTC 42964</strain>
    </source>
</reference>
<dbReference type="Pfam" id="PF02628">
    <property type="entry name" value="COX15-CtaA"/>
    <property type="match status" value="1"/>
</dbReference>
<feature type="transmembrane region" description="Helical" evidence="12">
    <location>
        <begin position="27"/>
        <end position="51"/>
    </location>
</feature>
<dbReference type="InterPro" id="IPR023754">
    <property type="entry name" value="HemeA_Synthase_type2"/>
</dbReference>
<comment type="subunit">
    <text evidence="12">Interacts with CtaB.</text>
</comment>
<evidence type="ECO:0000256" key="8">
    <source>
        <dbReference type="ARBA" id="ARBA00023133"/>
    </source>
</evidence>
<evidence type="ECO:0000313" key="13">
    <source>
        <dbReference type="EMBL" id="MFC3225819.1"/>
    </source>
</evidence>
<keyword evidence="3 12" id="KW-0812">Transmembrane</keyword>
<feature type="transmembrane region" description="Helical" evidence="12">
    <location>
        <begin position="179"/>
        <end position="201"/>
    </location>
</feature>
<feature type="transmembrane region" description="Helical" evidence="12">
    <location>
        <begin position="116"/>
        <end position="134"/>
    </location>
</feature>
<protein>
    <recommendedName>
        <fullName evidence="12">Heme A synthase</fullName>
        <shortName evidence="12">HAS</shortName>
        <ecNumber evidence="12">1.17.99.9</ecNumber>
    </recommendedName>
    <alternativeName>
        <fullName evidence="12">Cytochrome aa3-controlling protein</fullName>
    </alternativeName>
</protein>
<evidence type="ECO:0000313" key="14">
    <source>
        <dbReference type="Proteomes" id="UP001595528"/>
    </source>
</evidence>
<dbReference type="InterPro" id="IPR003780">
    <property type="entry name" value="COX15/CtaA_fam"/>
</dbReference>
<comment type="function">
    <text evidence="12">Catalyzes the conversion of heme O to heme A by two successive hydroxylations of the methyl group at C8. The first hydroxylation forms heme I, the second hydroxylation results in an unstable dihydroxymethyl group, which spontaneously dehydrates, resulting in the formyl group of heme A.</text>
</comment>
<comment type="similarity">
    <text evidence="12">Belongs to the COX15/CtaA family. Type 2 subfamily.</text>
</comment>
<comment type="subcellular location">
    <subcellularLocation>
        <location evidence="12">Cell membrane</location>
        <topology evidence="12">Multi-pass membrane protein</topology>
    </subcellularLocation>
    <subcellularLocation>
        <location evidence="2">Membrane</location>
        <topology evidence="2">Multi-pass membrane protein</topology>
    </subcellularLocation>
</comment>
<keyword evidence="8 12" id="KW-0350">Heme biosynthesis</keyword>
<name>A0ABV7KU52_9PROT</name>
<proteinExistence type="inferred from homology"/>
<keyword evidence="14" id="KW-1185">Reference proteome</keyword>
<dbReference type="Proteomes" id="UP001595528">
    <property type="component" value="Unassembled WGS sequence"/>
</dbReference>
<gene>
    <name evidence="12" type="primary">ctaA</name>
    <name evidence="13" type="ORF">ACFOGJ_01160</name>
</gene>
<keyword evidence="9 12" id="KW-0472">Membrane</keyword>
<evidence type="ECO:0000256" key="11">
    <source>
        <dbReference type="ARBA" id="ARBA00048044"/>
    </source>
</evidence>
<evidence type="ECO:0000256" key="12">
    <source>
        <dbReference type="HAMAP-Rule" id="MF_01665"/>
    </source>
</evidence>
<feature type="binding site" description="axial binding residue" evidence="12">
    <location>
        <position position="345"/>
    </location>
    <ligand>
        <name>heme</name>
        <dbReference type="ChEBI" id="CHEBI:30413"/>
    </ligand>
    <ligandPart>
        <name>Fe</name>
        <dbReference type="ChEBI" id="CHEBI:18248"/>
    </ligandPart>
</feature>
<comment type="caution">
    <text evidence="13">The sequence shown here is derived from an EMBL/GenBank/DDBJ whole genome shotgun (WGS) entry which is preliminary data.</text>
</comment>
<organism evidence="13 14">
    <name type="scientific">Marinibaculum pumilum</name>
    <dbReference type="NCBI Taxonomy" id="1766165"/>
    <lineage>
        <taxon>Bacteria</taxon>
        <taxon>Pseudomonadati</taxon>
        <taxon>Pseudomonadota</taxon>
        <taxon>Alphaproteobacteria</taxon>
        <taxon>Rhodospirillales</taxon>
        <taxon>Rhodospirillaceae</taxon>
        <taxon>Marinibaculum</taxon>
    </lineage>
</organism>
<dbReference type="EMBL" id="JBHRTR010000005">
    <property type="protein sequence ID" value="MFC3225819.1"/>
    <property type="molecule type" value="Genomic_DNA"/>
</dbReference>
<accession>A0ABV7KU52</accession>
<keyword evidence="6 12" id="KW-0560">Oxidoreductase</keyword>
<feature type="transmembrane region" description="Helical" evidence="12">
    <location>
        <begin position="146"/>
        <end position="164"/>
    </location>
</feature>
<feature type="transmembrane region" description="Helical" evidence="12">
    <location>
        <begin position="316"/>
        <end position="337"/>
    </location>
</feature>
<evidence type="ECO:0000256" key="5">
    <source>
        <dbReference type="ARBA" id="ARBA00022989"/>
    </source>
</evidence>
<comment type="catalytic activity">
    <reaction evidence="11">
        <text>Fe(II)-heme o + 2 A + H2O = Fe(II)-heme a + 2 AH2</text>
        <dbReference type="Rhea" id="RHEA:63388"/>
        <dbReference type="ChEBI" id="CHEBI:13193"/>
        <dbReference type="ChEBI" id="CHEBI:15377"/>
        <dbReference type="ChEBI" id="CHEBI:17499"/>
        <dbReference type="ChEBI" id="CHEBI:60530"/>
        <dbReference type="ChEBI" id="CHEBI:61715"/>
        <dbReference type="EC" id="1.17.99.9"/>
    </reaction>
    <physiologicalReaction direction="left-to-right" evidence="11">
        <dbReference type="Rhea" id="RHEA:63389"/>
    </physiologicalReaction>
</comment>
<keyword evidence="4 12" id="KW-0479">Metal-binding</keyword>
<evidence type="ECO:0000256" key="9">
    <source>
        <dbReference type="ARBA" id="ARBA00023136"/>
    </source>
</evidence>
<keyword evidence="5 12" id="KW-1133">Transmembrane helix</keyword>
<keyword evidence="7 12" id="KW-0408">Iron</keyword>
<evidence type="ECO:0000256" key="10">
    <source>
        <dbReference type="ARBA" id="ARBA00044501"/>
    </source>
</evidence>
<evidence type="ECO:0000256" key="4">
    <source>
        <dbReference type="ARBA" id="ARBA00022723"/>
    </source>
</evidence>
<evidence type="ECO:0000256" key="2">
    <source>
        <dbReference type="ARBA" id="ARBA00004141"/>
    </source>
</evidence>
<dbReference type="EC" id="1.17.99.9" evidence="12"/>
<sequence>MNDPIARPAATGTPPPVGRSGPGGADALGAIATWLLIVAALVFVMIVLGGVTRLTESGLSMVEWRPVTGWLPPLTDEGWEKAFAAYKAFPEYQKVNFGMSLADFQTIYWFEFSHRLLGRLIGIAFALPFIYFLVRRAVPGWLVPRLIGLFVLGGLQGAVGWFMVQSGLVDRPDVSQYRLAMHLGLAFLIFAGLFWTALNCLHMRASGGTAGAAARPAADRRGAWLAGLFLLLVFVQILAGALVAGINAGMTYNTWPLMDGRLIPKGLDLLSPGWLNLFENVTTVQFQHRVIGYLVLAMAVLLWWQARGGSGARSAALVLASVVLQVLIGIVTLLLVVPVPVAAVHQAGAVVVTGLGLWHLFGRIHPMPVPAAAGAPAEAAARA</sequence>
<evidence type="ECO:0000256" key="6">
    <source>
        <dbReference type="ARBA" id="ARBA00023002"/>
    </source>
</evidence>
<keyword evidence="12" id="KW-1003">Cell membrane</keyword>
<dbReference type="RefSeq" id="WP_379897553.1">
    <property type="nucleotide sequence ID" value="NZ_JBHRTR010000005.1"/>
</dbReference>
<evidence type="ECO:0000256" key="1">
    <source>
        <dbReference type="ARBA" id="ARBA00001970"/>
    </source>
</evidence>
<dbReference type="HAMAP" id="MF_01665">
    <property type="entry name" value="HemeA_synth_type2"/>
    <property type="match status" value="1"/>
</dbReference>
<comment type="pathway">
    <text evidence="10 12">Porphyrin-containing compound metabolism; heme A biosynthesis; heme A from heme O: step 1/1.</text>
</comment>
<evidence type="ECO:0000256" key="3">
    <source>
        <dbReference type="ARBA" id="ARBA00022692"/>
    </source>
</evidence>
<evidence type="ECO:0000256" key="7">
    <source>
        <dbReference type="ARBA" id="ARBA00023004"/>
    </source>
</evidence>